<keyword evidence="1" id="KW-0812">Transmembrane</keyword>
<dbReference type="EMBL" id="SJPI01000004">
    <property type="protein sequence ID" value="TWT48108.1"/>
    <property type="molecule type" value="Genomic_DNA"/>
</dbReference>
<feature type="transmembrane region" description="Helical" evidence="1">
    <location>
        <begin position="6"/>
        <end position="27"/>
    </location>
</feature>
<proteinExistence type="predicted"/>
<accession>A0A5C5WB73</accession>
<dbReference type="RefSeq" id="WP_146517516.1">
    <property type="nucleotide sequence ID" value="NZ_SJPI01000004.1"/>
</dbReference>
<reference evidence="2 3" key="1">
    <citation type="submission" date="2019-02" db="EMBL/GenBank/DDBJ databases">
        <title>Deep-cultivation of Planctomycetes and their phenomic and genomic characterization uncovers novel biology.</title>
        <authorList>
            <person name="Wiegand S."/>
            <person name="Jogler M."/>
            <person name="Boedeker C."/>
            <person name="Pinto D."/>
            <person name="Vollmers J."/>
            <person name="Rivas-Marin E."/>
            <person name="Kohn T."/>
            <person name="Peeters S.H."/>
            <person name="Heuer A."/>
            <person name="Rast P."/>
            <person name="Oberbeckmann S."/>
            <person name="Bunk B."/>
            <person name="Jeske O."/>
            <person name="Meyerdierks A."/>
            <person name="Storesund J.E."/>
            <person name="Kallscheuer N."/>
            <person name="Luecker S."/>
            <person name="Lage O.M."/>
            <person name="Pohl T."/>
            <person name="Merkel B.J."/>
            <person name="Hornburger P."/>
            <person name="Mueller R.-W."/>
            <person name="Bruemmer F."/>
            <person name="Labrenz M."/>
            <person name="Spormann A.M."/>
            <person name="Op Den Camp H."/>
            <person name="Overmann J."/>
            <person name="Amann R."/>
            <person name="Jetten M.S.M."/>
            <person name="Mascher T."/>
            <person name="Medema M.H."/>
            <person name="Devos D.P."/>
            <person name="Kaster A.-K."/>
            <person name="Ovreas L."/>
            <person name="Rohde M."/>
            <person name="Galperin M.Y."/>
            <person name="Jogler C."/>
        </authorList>
    </citation>
    <scope>NUCLEOTIDE SEQUENCE [LARGE SCALE GENOMIC DNA]</scope>
    <source>
        <strain evidence="2 3">Pla22</strain>
    </source>
</reference>
<gene>
    <name evidence="2" type="ORF">Pla22_51090</name>
</gene>
<dbReference type="Pfam" id="PF11026">
    <property type="entry name" value="DUF2721"/>
    <property type="match status" value="1"/>
</dbReference>
<protein>
    <recommendedName>
        <fullName evidence="4">DUF2721 domain-containing protein</fullName>
    </recommendedName>
</protein>
<sequence length="134" mass="14571">MNIELTTPALLFSTISLLLLVYTNRFLTLASIIRKLHVEYLATSDPIAAAQIANLRKRVNLIRDMQTLGVSSLLSCTVCMGLLFAGLVVVGKIVFALSLILMVGSLAVLLREISMSVGALNLLLQDMETEHPES</sequence>
<comment type="caution">
    <text evidence="2">The sequence shown here is derived from an EMBL/GenBank/DDBJ whole genome shotgun (WGS) entry which is preliminary data.</text>
</comment>
<keyword evidence="3" id="KW-1185">Reference proteome</keyword>
<evidence type="ECO:0008006" key="4">
    <source>
        <dbReference type="Google" id="ProtNLM"/>
    </source>
</evidence>
<feature type="transmembrane region" description="Helical" evidence="1">
    <location>
        <begin position="67"/>
        <end position="87"/>
    </location>
</feature>
<keyword evidence="1" id="KW-0472">Membrane</keyword>
<evidence type="ECO:0000313" key="2">
    <source>
        <dbReference type="EMBL" id="TWT48108.1"/>
    </source>
</evidence>
<keyword evidence="1" id="KW-1133">Transmembrane helix</keyword>
<organism evidence="2 3">
    <name type="scientific">Rubripirellula amarantea</name>
    <dbReference type="NCBI Taxonomy" id="2527999"/>
    <lineage>
        <taxon>Bacteria</taxon>
        <taxon>Pseudomonadati</taxon>
        <taxon>Planctomycetota</taxon>
        <taxon>Planctomycetia</taxon>
        <taxon>Pirellulales</taxon>
        <taxon>Pirellulaceae</taxon>
        <taxon>Rubripirellula</taxon>
    </lineage>
</organism>
<dbReference type="InterPro" id="IPR021279">
    <property type="entry name" value="DUF2721"/>
</dbReference>
<evidence type="ECO:0000256" key="1">
    <source>
        <dbReference type="SAM" id="Phobius"/>
    </source>
</evidence>
<name>A0A5C5WB73_9BACT</name>
<dbReference type="Proteomes" id="UP000316598">
    <property type="component" value="Unassembled WGS sequence"/>
</dbReference>
<evidence type="ECO:0000313" key="3">
    <source>
        <dbReference type="Proteomes" id="UP000316598"/>
    </source>
</evidence>
<dbReference type="AlphaFoldDB" id="A0A5C5WB73"/>
<dbReference type="OrthoDB" id="9813525at2"/>
<feature type="transmembrane region" description="Helical" evidence="1">
    <location>
        <begin position="93"/>
        <end position="110"/>
    </location>
</feature>